<keyword evidence="2" id="KW-1185">Reference proteome</keyword>
<dbReference type="Proteomes" id="UP001341840">
    <property type="component" value="Unassembled WGS sequence"/>
</dbReference>
<name>A0ABU6SAT3_9FABA</name>
<organism evidence="1 2">
    <name type="scientific">Stylosanthes scabra</name>
    <dbReference type="NCBI Taxonomy" id="79078"/>
    <lineage>
        <taxon>Eukaryota</taxon>
        <taxon>Viridiplantae</taxon>
        <taxon>Streptophyta</taxon>
        <taxon>Embryophyta</taxon>
        <taxon>Tracheophyta</taxon>
        <taxon>Spermatophyta</taxon>
        <taxon>Magnoliopsida</taxon>
        <taxon>eudicotyledons</taxon>
        <taxon>Gunneridae</taxon>
        <taxon>Pentapetalae</taxon>
        <taxon>rosids</taxon>
        <taxon>fabids</taxon>
        <taxon>Fabales</taxon>
        <taxon>Fabaceae</taxon>
        <taxon>Papilionoideae</taxon>
        <taxon>50 kb inversion clade</taxon>
        <taxon>dalbergioids sensu lato</taxon>
        <taxon>Dalbergieae</taxon>
        <taxon>Pterocarpus clade</taxon>
        <taxon>Stylosanthes</taxon>
    </lineage>
</organism>
<feature type="non-terminal residue" evidence="1">
    <location>
        <position position="1"/>
    </location>
</feature>
<proteinExistence type="predicted"/>
<gene>
    <name evidence="1" type="ORF">PIB30_022972</name>
</gene>
<accession>A0ABU6SAT3</accession>
<comment type="caution">
    <text evidence="1">The sequence shown here is derived from an EMBL/GenBank/DDBJ whole genome shotgun (WGS) entry which is preliminary data.</text>
</comment>
<evidence type="ECO:0000313" key="2">
    <source>
        <dbReference type="Proteomes" id="UP001341840"/>
    </source>
</evidence>
<protein>
    <submittedName>
        <fullName evidence="1">Uncharacterized protein</fullName>
    </submittedName>
</protein>
<reference evidence="1 2" key="1">
    <citation type="journal article" date="2023" name="Plants (Basel)">
        <title>Bridging the Gap: Combining Genomics and Transcriptomics Approaches to Understand Stylosanthes scabra, an Orphan Legume from the Brazilian Caatinga.</title>
        <authorList>
            <person name="Ferreira-Neto J.R.C."/>
            <person name="da Silva M.D."/>
            <person name="Binneck E."/>
            <person name="de Melo N.F."/>
            <person name="da Silva R.H."/>
            <person name="de Melo A.L.T.M."/>
            <person name="Pandolfi V."/>
            <person name="Bustamante F.O."/>
            <person name="Brasileiro-Vidal A.C."/>
            <person name="Benko-Iseppon A.M."/>
        </authorList>
    </citation>
    <scope>NUCLEOTIDE SEQUENCE [LARGE SCALE GENOMIC DNA]</scope>
    <source>
        <tissue evidence="1">Leaves</tissue>
    </source>
</reference>
<evidence type="ECO:0000313" key="1">
    <source>
        <dbReference type="EMBL" id="MED6132893.1"/>
    </source>
</evidence>
<sequence length="58" mass="6714">LISNAPRVEMLVWFVLTSGMKTKDVLLRRNIITRGEESTIRCKIDILLEATLQREKDV</sequence>
<dbReference type="EMBL" id="JASCZI010060494">
    <property type="protein sequence ID" value="MED6132893.1"/>
    <property type="molecule type" value="Genomic_DNA"/>
</dbReference>